<dbReference type="InterPro" id="IPR012964">
    <property type="entry name" value="DUF1702"/>
</dbReference>
<proteinExistence type="predicted"/>
<name>A0ABW4G2J5_9ACTN</name>
<reference evidence="2" key="1">
    <citation type="journal article" date="2019" name="Int. J. Syst. Evol. Microbiol.">
        <title>The Global Catalogue of Microorganisms (GCM) 10K type strain sequencing project: providing services to taxonomists for standard genome sequencing and annotation.</title>
        <authorList>
            <consortium name="The Broad Institute Genomics Platform"/>
            <consortium name="The Broad Institute Genome Sequencing Center for Infectious Disease"/>
            <person name="Wu L."/>
            <person name="Ma J."/>
        </authorList>
    </citation>
    <scope>NUCLEOTIDE SEQUENCE [LARGE SCALE GENOMIC DNA]</scope>
    <source>
        <strain evidence="2">CGMCC 1.15399</strain>
    </source>
</reference>
<dbReference type="Proteomes" id="UP001597097">
    <property type="component" value="Unassembled WGS sequence"/>
</dbReference>
<gene>
    <name evidence="1" type="ORF">ACFSJ0_03865</name>
</gene>
<evidence type="ECO:0000313" key="1">
    <source>
        <dbReference type="EMBL" id="MFD1536156.1"/>
    </source>
</evidence>
<dbReference type="EMBL" id="JBHUCM010000005">
    <property type="protein sequence ID" value="MFD1536156.1"/>
    <property type="molecule type" value="Genomic_DNA"/>
</dbReference>
<accession>A0ABW4G2J5</accession>
<sequence length="347" mass="38062">MAVRGVFGGSVGDTGTTAFLEQDRTEPTLSPVRGLRKLLLKERSEADLARRRFRLRQGHCRVVVEGAERSYLFGFNAAVSREVCKIEEMSPEQRSFAYEGAGAACTVLDLLTMTRGRRLHELLAGPARLHPHAVHVGAGRGYALLRLRPVWGIRRTHPLFRWLAVDGFGFQWSLARADRMVGERTMPDLLTRAHCAIFDQGLGRLLWYHECASPDDVAARIASFPAGRRGDLWSGVGFAATHTGGATADELWWLADHAGADGFRAHLAQGCAFAVSAGLQARALPDHVALAVPILAGAEPDEAGAWAEGALIELGHDPHTHEDFQSWRAHTRRAWARGKRTCSRTRG</sequence>
<protein>
    <submittedName>
        <fullName evidence="1">DUF1702 family protein</fullName>
    </submittedName>
</protein>
<dbReference type="RefSeq" id="WP_378619692.1">
    <property type="nucleotide sequence ID" value="NZ_JBHUCM010000005.1"/>
</dbReference>
<comment type="caution">
    <text evidence="1">The sequence shown here is derived from an EMBL/GenBank/DDBJ whole genome shotgun (WGS) entry which is preliminary data.</text>
</comment>
<organism evidence="1 2">
    <name type="scientific">Nonomuraea guangzhouensis</name>
    <dbReference type="NCBI Taxonomy" id="1291555"/>
    <lineage>
        <taxon>Bacteria</taxon>
        <taxon>Bacillati</taxon>
        <taxon>Actinomycetota</taxon>
        <taxon>Actinomycetes</taxon>
        <taxon>Streptosporangiales</taxon>
        <taxon>Streptosporangiaceae</taxon>
        <taxon>Nonomuraea</taxon>
    </lineage>
</organism>
<keyword evidence="2" id="KW-1185">Reference proteome</keyword>
<evidence type="ECO:0000313" key="2">
    <source>
        <dbReference type="Proteomes" id="UP001597097"/>
    </source>
</evidence>
<dbReference type="Pfam" id="PF08012">
    <property type="entry name" value="DUF1702"/>
    <property type="match status" value="1"/>
</dbReference>